<evidence type="ECO:0000256" key="11">
    <source>
        <dbReference type="ARBA" id="ARBA00022927"/>
    </source>
</evidence>
<dbReference type="GO" id="GO:0046872">
    <property type="term" value="F:metal ion binding"/>
    <property type="evidence" value="ECO:0007669"/>
    <property type="project" value="UniProtKB-KW"/>
</dbReference>
<feature type="region of interest" description="Disordered" evidence="17">
    <location>
        <begin position="555"/>
        <end position="576"/>
    </location>
</feature>
<proteinExistence type="inferred from homology"/>
<dbReference type="CDD" id="cd17928">
    <property type="entry name" value="DEXDc_SecA"/>
    <property type="match status" value="1"/>
</dbReference>
<dbReference type="GO" id="GO:0005524">
    <property type="term" value="F:ATP binding"/>
    <property type="evidence" value="ECO:0007669"/>
    <property type="project" value="UniProtKB-UniRule"/>
</dbReference>
<dbReference type="HAMAP" id="MF_01382">
    <property type="entry name" value="SecA"/>
    <property type="match status" value="1"/>
</dbReference>
<evidence type="ECO:0000259" key="19">
    <source>
        <dbReference type="PROSITE" id="PS51194"/>
    </source>
</evidence>
<dbReference type="Pfam" id="PF07517">
    <property type="entry name" value="SecA_DEAD"/>
    <property type="match status" value="1"/>
</dbReference>
<dbReference type="Gene3D" id="3.40.50.300">
    <property type="entry name" value="P-loop containing nucleotide triphosphate hydrolases"/>
    <property type="match status" value="2"/>
</dbReference>
<feature type="domain" description="Helicase C-terminal" evidence="19">
    <location>
        <begin position="431"/>
        <end position="630"/>
    </location>
</feature>
<dbReference type="CDD" id="cd18803">
    <property type="entry name" value="SF2_C_secA"/>
    <property type="match status" value="1"/>
</dbReference>
<keyword evidence="13 15" id="KW-0811">Translocation</keyword>
<dbReference type="SUPFAM" id="SSF81767">
    <property type="entry name" value="Pre-protein crosslinking domain of SecA"/>
    <property type="match status" value="1"/>
</dbReference>
<feature type="domain" description="Helicase ATP-binding" evidence="18">
    <location>
        <begin position="88"/>
        <end position="246"/>
    </location>
</feature>
<dbReference type="InterPro" id="IPR011130">
    <property type="entry name" value="SecA_preprotein_X-link_dom"/>
</dbReference>
<dbReference type="PROSITE" id="PS01312">
    <property type="entry name" value="SECA"/>
    <property type="match status" value="1"/>
</dbReference>
<evidence type="ECO:0000256" key="1">
    <source>
        <dbReference type="ARBA" id="ARBA00001947"/>
    </source>
</evidence>
<comment type="subcellular location">
    <subcellularLocation>
        <location evidence="15">Cell membrane</location>
        <topology evidence="15">Peripheral membrane protein</topology>
        <orientation evidence="15">Cytoplasmic side</orientation>
    </subcellularLocation>
    <subcellularLocation>
        <location evidence="15">Cytoplasm</location>
    </subcellularLocation>
    <text evidence="15">Distribution is 50-50.</text>
</comment>
<sequence length="911" mass="102666">MANWLSQLFGSRNQRLVGGYSKAVNRANALEPTIQALSDEALKAKTAEFRKRLEEGQTLQSLLPEAFATVREAARRTLGMRHFDVQLIGGMALNDGKIAEMRTGEGKTLVATLPAYLNALPAKGVHVVTVNEYLAQRDADWMAPVYRFLGLTVGVIRSGQTSDEKRAAYAADITYGTNNEFGFDYLRDNLAFRLEDRAQRGLAFAIVDEVDSILIDEARTPLIISGPAEESTELYVSINKLVPKLKRQESEEGEGDYWADEKTRQVHLSDTGHEHAEELIAEAGLLNPDESLYDASNIRLMHHLNAALRAHALYHRDVEYIVRNSEVIIVDEFTGRTMPGRRWSDGLHQAVEAKEGVRVREENQTVASITFQNYFRMYAKLSGMTGTADTEAFEFQSIYGLEVVVIPTHRPMVRKDHADFVYLTAKDKYDAIIEDIRDCVSRGQPALVGTTSIETSEYLSGLLKQHDIAHEVLNAKQHEREAAIVAQAGRPGAVTIATNMAGRGTDIVLGGKAEADLHDIDPADNAARERAREEWKQRHEQVLAAGGLHIVGTERHESRRIDNQLRGRSGRQGDAGSSRFYLSLEDNLMRIFGDPERTKRWLQTAGMKEGEVIESRMLSRQIERAQRKVEAHNFDARKNLLEYDDVANDQRKVIYQQRTELMAAEDVADAVAGIRNEVVNSVSERFMPQGSPEEMWNIDGLTEALQRDFGVPLDVKGWLAADNSLNDQDLRERIVKTLDEAYESKVQTYGAPIVRHLEKAIMLQQLDSHWREHLAAMDYLRQGIHLRSYAQKNPKQEYKREAFELFSTMLDRIKHDTVSLLSRMQLRTQAEIDAEEAERQQRLERAMKFQHAAPEQITAPPPAEPEPLPEDQRAPVAQFVRETRKVGRNEACPCGSGKKYKHCHGQLASEG</sequence>
<dbReference type="InterPro" id="IPR036670">
    <property type="entry name" value="SecA_X-link_sf"/>
</dbReference>
<dbReference type="NCBIfam" id="NF009538">
    <property type="entry name" value="PRK12904.1"/>
    <property type="match status" value="1"/>
</dbReference>
<comment type="similarity">
    <text evidence="2 15 16">Belongs to the SecA family.</text>
</comment>
<keyword evidence="11 15" id="KW-0653">Protein transport</keyword>
<dbReference type="Pfam" id="PF21090">
    <property type="entry name" value="P-loop_SecA"/>
    <property type="match status" value="1"/>
</dbReference>
<evidence type="ECO:0000256" key="9">
    <source>
        <dbReference type="ARBA" id="ARBA00022833"/>
    </source>
</evidence>
<dbReference type="GO" id="GO:0005886">
    <property type="term" value="C:plasma membrane"/>
    <property type="evidence" value="ECO:0007669"/>
    <property type="project" value="UniProtKB-SubCell"/>
</dbReference>
<dbReference type="SMART" id="SM00957">
    <property type="entry name" value="SecA_DEAD"/>
    <property type="match status" value="1"/>
</dbReference>
<dbReference type="Pfam" id="PF01043">
    <property type="entry name" value="SecA_PP_bind"/>
    <property type="match status" value="1"/>
</dbReference>
<dbReference type="RefSeq" id="WP_322096884.1">
    <property type="nucleotide sequence ID" value="NZ_JACHHZ010000004.1"/>
</dbReference>
<evidence type="ECO:0000256" key="17">
    <source>
        <dbReference type="SAM" id="MobiDB-lite"/>
    </source>
</evidence>
<dbReference type="InterPro" id="IPR014001">
    <property type="entry name" value="Helicase_ATP-bd"/>
</dbReference>
<evidence type="ECO:0000256" key="4">
    <source>
        <dbReference type="ARBA" id="ARBA00022475"/>
    </source>
</evidence>
<gene>
    <name evidence="15" type="primary">secA</name>
    <name evidence="21" type="ORF">HNQ60_003793</name>
</gene>
<dbReference type="InterPro" id="IPR011115">
    <property type="entry name" value="SecA_DEAD"/>
</dbReference>
<keyword evidence="12 15" id="KW-1278">Translocase</keyword>
<organism evidence="21 22">
    <name type="scientific">Povalibacter uvarum</name>
    <dbReference type="NCBI Taxonomy" id="732238"/>
    <lineage>
        <taxon>Bacteria</taxon>
        <taxon>Pseudomonadati</taxon>
        <taxon>Pseudomonadota</taxon>
        <taxon>Gammaproteobacteria</taxon>
        <taxon>Steroidobacterales</taxon>
        <taxon>Steroidobacteraceae</taxon>
        <taxon>Povalibacter</taxon>
    </lineage>
</organism>
<dbReference type="GO" id="GO:0017038">
    <property type="term" value="P:protein import"/>
    <property type="evidence" value="ECO:0007669"/>
    <property type="project" value="InterPro"/>
</dbReference>
<dbReference type="NCBIfam" id="TIGR00963">
    <property type="entry name" value="secA"/>
    <property type="match status" value="1"/>
</dbReference>
<dbReference type="PRINTS" id="PR00906">
    <property type="entry name" value="SECA"/>
</dbReference>
<evidence type="ECO:0000256" key="2">
    <source>
        <dbReference type="ARBA" id="ARBA00007650"/>
    </source>
</evidence>
<evidence type="ECO:0000256" key="14">
    <source>
        <dbReference type="ARBA" id="ARBA00023136"/>
    </source>
</evidence>
<evidence type="ECO:0000256" key="13">
    <source>
        <dbReference type="ARBA" id="ARBA00023010"/>
    </source>
</evidence>
<evidence type="ECO:0000256" key="10">
    <source>
        <dbReference type="ARBA" id="ARBA00022840"/>
    </source>
</evidence>
<protein>
    <recommendedName>
        <fullName evidence="15 16">Protein translocase subunit SecA</fullName>
        <ecNumber evidence="15">7.4.2.8</ecNumber>
    </recommendedName>
</protein>
<dbReference type="PROSITE" id="PS51196">
    <property type="entry name" value="SECA_MOTOR_DEAD"/>
    <property type="match status" value="1"/>
</dbReference>
<dbReference type="FunFam" id="3.90.1440.10:FF:000001">
    <property type="entry name" value="Preprotein translocase subunit SecA"/>
    <property type="match status" value="1"/>
</dbReference>
<evidence type="ECO:0000256" key="7">
    <source>
        <dbReference type="ARBA" id="ARBA00022723"/>
    </source>
</evidence>
<comment type="caution">
    <text evidence="21">The sequence shown here is derived from an EMBL/GenBank/DDBJ whole genome shotgun (WGS) entry which is preliminary data.</text>
</comment>
<feature type="domain" description="SecA family profile" evidence="20">
    <location>
        <begin position="2"/>
        <end position="614"/>
    </location>
</feature>
<keyword evidence="3 15" id="KW-0813">Transport</keyword>
<dbReference type="SMART" id="SM00958">
    <property type="entry name" value="SecA_PP_bind"/>
    <property type="match status" value="1"/>
</dbReference>
<evidence type="ECO:0000259" key="20">
    <source>
        <dbReference type="PROSITE" id="PS51196"/>
    </source>
</evidence>
<name>A0A841HPW6_9GAMM</name>
<dbReference type="SUPFAM" id="SSF81886">
    <property type="entry name" value="Helical scaffold and wing domains of SecA"/>
    <property type="match status" value="1"/>
</dbReference>
<dbReference type="GO" id="GO:0006605">
    <property type="term" value="P:protein targeting"/>
    <property type="evidence" value="ECO:0007669"/>
    <property type="project" value="UniProtKB-UniRule"/>
</dbReference>
<comment type="catalytic activity">
    <reaction evidence="15">
        <text>ATP + H2O + cellular proteinSide 1 = ADP + phosphate + cellular proteinSide 2.</text>
        <dbReference type="EC" id="7.4.2.8"/>
    </reaction>
</comment>
<dbReference type="InterPro" id="IPR001650">
    <property type="entry name" value="Helicase_C-like"/>
</dbReference>
<evidence type="ECO:0000313" key="22">
    <source>
        <dbReference type="Proteomes" id="UP000588068"/>
    </source>
</evidence>
<evidence type="ECO:0000256" key="5">
    <source>
        <dbReference type="ARBA" id="ARBA00022490"/>
    </source>
</evidence>
<dbReference type="InterPro" id="IPR000185">
    <property type="entry name" value="SecA"/>
</dbReference>
<dbReference type="InterPro" id="IPR036266">
    <property type="entry name" value="SecA_Wing/Scaffold_sf"/>
</dbReference>
<dbReference type="GO" id="GO:0005829">
    <property type="term" value="C:cytosol"/>
    <property type="evidence" value="ECO:0007669"/>
    <property type="project" value="TreeGrafter"/>
</dbReference>
<keyword evidence="10 15" id="KW-0067">ATP-binding</keyword>
<dbReference type="GO" id="GO:0065002">
    <property type="term" value="P:intracellular protein transmembrane transport"/>
    <property type="evidence" value="ECO:0007669"/>
    <property type="project" value="UniProtKB-UniRule"/>
</dbReference>
<keyword evidence="9" id="KW-0862">Zinc</keyword>
<evidence type="ECO:0000256" key="12">
    <source>
        <dbReference type="ARBA" id="ARBA00022967"/>
    </source>
</evidence>
<dbReference type="Gene3D" id="1.10.3060.10">
    <property type="entry name" value="Helical scaffold and wing domains of SecA"/>
    <property type="match status" value="1"/>
</dbReference>
<feature type="region of interest" description="Disordered" evidence="17">
    <location>
        <begin position="850"/>
        <end position="911"/>
    </location>
</feature>
<evidence type="ECO:0000256" key="3">
    <source>
        <dbReference type="ARBA" id="ARBA00022448"/>
    </source>
</evidence>
<dbReference type="Gene3D" id="3.90.1440.10">
    <property type="entry name" value="SecA, preprotein cross-linking domain"/>
    <property type="match status" value="1"/>
</dbReference>
<dbReference type="InterPro" id="IPR014018">
    <property type="entry name" value="SecA_motor_DEAD"/>
</dbReference>
<accession>A0A841HPW6</accession>
<dbReference type="InterPro" id="IPR027417">
    <property type="entry name" value="P-loop_NTPase"/>
</dbReference>
<dbReference type="Pfam" id="PF07516">
    <property type="entry name" value="SecA_SW"/>
    <property type="match status" value="1"/>
</dbReference>
<dbReference type="GO" id="GO:0043952">
    <property type="term" value="P:protein transport by the Sec complex"/>
    <property type="evidence" value="ECO:0007669"/>
    <property type="project" value="TreeGrafter"/>
</dbReference>
<dbReference type="FunFam" id="1.10.3060.10:FF:000003">
    <property type="entry name" value="Protein translocase subunit SecA"/>
    <property type="match status" value="1"/>
</dbReference>
<dbReference type="GO" id="GO:0031522">
    <property type="term" value="C:cell envelope Sec protein transport complex"/>
    <property type="evidence" value="ECO:0007669"/>
    <property type="project" value="UniProtKB-ARBA"/>
</dbReference>
<keyword evidence="8 15" id="KW-0547">Nucleotide-binding</keyword>
<dbReference type="Pfam" id="PF02810">
    <property type="entry name" value="SEC-C"/>
    <property type="match status" value="1"/>
</dbReference>
<comment type="cofactor">
    <cofactor evidence="1">
        <name>Zn(2+)</name>
        <dbReference type="ChEBI" id="CHEBI:29105"/>
    </cofactor>
</comment>
<dbReference type="Proteomes" id="UP000588068">
    <property type="component" value="Unassembled WGS sequence"/>
</dbReference>
<dbReference type="InterPro" id="IPR044722">
    <property type="entry name" value="SecA_SF2_C"/>
</dbReference>
<dbReference type="GO" id="GO:0008564">
    <property type="term" value="F:protein-exporting ATPase activity"/>
    <property type="evidence" value="ECO:0007669"/>
    <property type="project" value="UniProtKB-EC"/>
</dbReference>
<dbReference type="PROSITE" id="PS51194">
    <property type="entry name" value="HELICASE_CTER"/>
    <property type="match status" value="1"/>
</dbReference>
<dbReference type="EC" id="7.4.2.8" evidence="15"/>
<reference evidence="21 22" key="1">
    <citation type="submission" date="2020-08" db="EMBL/GenBank/DDBJ databases">
        <title>Genomic Encyclopedia of Type Strains, Phase IV (KMG-IV): sequencing the most valuable type-strain genomes for metagenomic binning, comparative biology and taxonomic classification.</title>
        <authorList>
            <person name="Goeker M."/>
        </authorList>
    </citation>
    <scope>NUCLEOTIDE SEQUENCE [LARGE SCALE GENOMIC DNA]</scope>
    <source>
        <strain evidence="21 22">DSM 26723</strain>
    </source>
</reference>
<dbReference type="SUPFAM" id="SSF52540">
    <property type="entry name" value="P-loop containing nucleoside triphosphate hydrolases"/>
    <property type="match status" value="2"/>
</dbReference>
<feature type="binding site" evidence="15">
    <location>
        <position position="86"/>
    </location>
    <ligand>
        <name>ATP</name>
        <dbReference type="ChEBI" id="CHEBI:30616"/>
    </ligand>
</feature>
<evidence type="ECO:0000256" key="16">
    <source>
        <dbReference type="RuleBase" id="RU003874"/>
    </source>
</evidence>
<dbReference type="PANTHER" id="PTHR30612">
    <property type="entry name" value="SECA INNER MEMBRANE COMPONENT OF SEC PROTEIN SECRETION SYSTEM"/>
    <property type="match status" value="1"/>
</dbReference>
<evidence type="ECO:0000313" key="21">
    <source>
        <dbReference type="EMBL" id="MBB6094906.1"/>
    </source>
</evidence>
<comment type="subunit">
    <text evidence="15">Monomer and homodimer. Part of the essential Sec protein translocation apparatus which comprises SecA, SecYEG and auxiliary proteins SecDF-YajC and YidC.</text>
</comment>
<evidence type="ECO:0000256" key="6">
    <source>
        <dbReference type="ARBA" id="ARBA00022519"/>
    </source>
</evidence>
<comment type="function">
    <text evidence="15">Part of the Sec protein translocase complex. Interacts with the SecYEG preprotein conducting channel. Has a central role in coupling the hydrolysis of ATP to the transfer of proteins into and across the cell membrane, serving both as a receptor for the preprotein-SecB complex and as an ATP-driven molecular motor driving the stepwise translocation of polypeptide chains across the membrane.</text>
</comment>
<evidence type="ECO:0000259" key="18">
    <source>
        <dbReference type="PROSITE" id="PS51192"/>
    </source>
</evidence>
<keyword evidence="7" id="KW-0479">Metal-binding</keyword>
<dbReference type="AlphaFoldDB" id="A0A841HPW6"/>
<dbReference type="PROSITE" id="PS51192">
    <property type="entry name" value="HELICASE_ATP_BIND_1"/>
    <property type="match status" value="1"/>
</dbReference>
<keyword evidence="4 15" id="KW-1003">Cell membrane</keyword>
<feature type="binding site" evidence="15">
    <location>
        <position position="506"/>
    </location>
    <ligand>
        <name>ATP</name>
        <dbReference type="ChEBI" id="CHEBI:30616"/>
    </ligand>
</feature>
<keyword evidence="14 15" id="KW-0472">Membrane</keyword>
<dbReference type="InterPro" id="IPR011116">
    <property type="entry name" value="SecA_Wing/Scaffold"/>
</dbReference>
<dbReference type="EMBL" id="JACHHZ010000004">
    <property type="protein sequence ID" value="MBB6094906.1"/>
    <property type="molecule type" value="Genomic_DNA"/>
</dbReference>
<feature type="compositionally biased region" description="Basic and acidic residues" evidence="17">
    <location>
        <begin position="555"/>
        <end position="565"/>
    </location>
</feature>
<feature type="binding site" evidence="15">
    <location>
        <begin position="104"/>
        <end position="108"/>
    </location>
    <ligand>
        <name>ATP</name>
        <dbReference type="ChEBI" id="CHEBI:30616"/>
    </ligand>
</feature>
<dbReference type="FunFam" id="3.40.50.300:FF:000334">
    <property type="entry name" value="Protein translocase subunit SecA"/>
    <property type="match status" value="1"/>
</dbReference>
<evidence type="ECO:0000256" key="15">
    <source>
        <dbReference type="HAMAP-Rule" id="MF_01382"/>
    </source>
</evidence>
<evidence type="ECO:0000256" key="8">
    <source>
        <dbReference type="ARBA" id="ARBA00022741"/>
    </source>
</evidence>
<dbReference type="PANTHER" id="PTHR30612:SF0">
    <property type="entry name" value="CHLOROPLAST PROTEIN-TRANSPORTING ATPASE"/>
    <property type="match status" value="1"/>
</dbReference>
<dbReference type="InterPro" id="IPR020937">
    <property type="entry name" value="SecA_CS"/>
</dbReference>
<keyword evidence="22" id="KW-1185">Reference proteome</keyword>
<dbReference type="FunFam" id="3.40.50.300:FF:000113">
    <property type="entry name" value="Preprotein translocase subunit SecA"/>
    <property type="match status" value="1"/>
</dbReference>
<keyword evidence="6" id="KW-0997">Cell inner membrane</keyword>
<keyword evidence="5 15" id="KW-0963">Cytoplasm</keyword>
<dbReference type="InterPro" id="IPR004027">
    <property type="entry name" value="SEC_C_motif"/>
</dbReference>